<dbReference type="Proteomes" id="UP000291084">
    <property type="component" value="Chromosome 5"/>
</dbReference>
<evidence type="ECO:0000313" key="2">
    <source>
        <dbReference type="Proteomes" id="UP000291084"/>
    </source>
</evidence>
<protein>
    <recommendedName>
        <fullName evidence="3">Reverse transcriptase domain-containing protein</fullName>
    </recommendedName>
</protein>
<dbReference type="OrthoDB" id="1752182at2759"/>
<organism evidence="1 2">
    <name type="scientific">Vigna angularis var. angularis</name>
    <dbReference type="NCBI Taxonomy" id="157739"/>
    <lineage>
        <taxon>Eukaryota</taxon>
        <taxon>Viridiplantae</taxon>
        <taxon>Streptophyta</taxon>
        <taxon>Embryophyta</taxon>
        <taxon>Tracheophyta</taxon>
        <taxon>Spermatophyta</taxon>
        <taxon>Magnoliopsida</taxon>
        <taxon>eudicotyledons</taxon>
        <taxon>Gunneridae</taxon>
        <taxon>Pentapetalae</taxon>
        <taxon>rosids</taxon>
        <taxon>fabids</taxon>
        <taxon>Fabales</taxon>
        <taxon>Fabaceae</taxon>
        <taxon>Papilionoideae</taxon>
        <taxon>50 kb inversion clade</taxon>
        <taxon>NPAAA clade</taxon>
        <taxon>indigoferoid/millettioid clade</taxon>
        <taxon>Phaseoleae</taxon>
        <taxon>Vigna</taxon>
    </lineage>
</organism>
<sequence>MDLETLKKSPEEDPIFEIIDKEEAVKAQTPELKRLPSHLKYVFLEEDGTKPVIINNSLSLQEEEQLIEILKANKEAIGWSISDLKGISPTYCMHKIFMEEDYKPSAQPQRRLN</sequence>
<reference evidence="1 2" key="1">
    <citation type="journal article" date="2015" name="Sci. Rep.">
        <title>The power of single molecule real-time sequencing technology in the de novo assembly of a eukaryotic genome.</title>
        <authorList>
            <person name="Sakai H."/>
            <person name="Naito K."/>
            <person name="Ogiso-Tanaka E."/>
            <person name="Takahashi Y."/>
            <person name="Iseki K."/>
            <person name="Muto C."/>
            <person name="Satou K."/>
            <person name="Teruya K."/>
            <person name="Shiroma A."/>
            <person name="Shimoji M."/>
            <person name="Hirano T."/>
            <person name="Itoh T."/>
            <person name="Kaga A."/>
            <person name="Tomooka N."/>
        </authorList>
    </citation>
    <scope>NUCLEOTIDE SEQUENCE [LARGE SCALE GENOMIC DNA]</scope>
    <source>
        <strain evidence="2">cv. Shumari</strain>
    </source>
</reference>
<keyword evidence="2" id="KW-1185">Reference proteome</keyword>
<dbReference type="AlphaFoldDB" id="A0A0S3S7M6"/>
<accession>A0A0S3S7M6</accession>
<dbReference type="EMBL" id="AP015038">
    <property type="protein sequence ID" value="BAT88803.1"/>
    <property type="molecule type" value="Genomic_DNA"/>
</dbReference>
<feature type="non-terminal residue" evidence="1">
    <location>
        <position position="113"/>
    </location>
</feature>
<proteinExistence type="predicted"/>
<evidence type="ECO:0008006" key="3">
    <source>
        <dbReference type="Google" id="ProtNLM"/>
    </source>
</evidence>
<evidence type="ECO:0000313" key="1">
    <source>
        <dbReference type="EMBL" id="BAT88803.1"/>
    </source>
</evidence>
<gene>
    <name evidence="1" type="primary">Vigan.05G241700</name>
    <name evidence="1" type="ORF">VIGAN_05241700</name>
</gene>
<name>A0A0S3S7M6_PHAAN</name>